<name>A0A2P2MB92_RHIMU</name>
<sequence>MLIDVYYICVSVLSIKLCNYLSKPLFPILHIIFAMLFSVNLSNLLTMQEE</sequence>
<accession>A0A2P2MB92</accession>
<keyword evidence="1" id="KW-0472">Membrane</keyword>
<dbReference type="AlphaFoldDB" id="A0A2P2MB92"/>
<protein>
    <submittedName>
        <fullName evidence="2">Uncharacterized protein sll1770-like</fullName>
    </submittedName>
</protein>
<keyword evidence="1" id="KW-1133">Transmembrane helix</keyword>
<proteinExistence type="predicted"/>
<evidence type="ECO:0000313" key="2">
    <source>
        <dbReference type="EMBL" id="MBX27466.1"/>
    </source>
</evidence>
<dbReference type="EMBL" id="GGEC01046982">
    <property type="protein sequence ID" value="MBX27466.1"/>
    <property type="molecule type" value="Transcribed_RNA"/>
</dbReference>
<reference evidence="2" key="1">
    <citation type="submission" date="2018-02" db="EMBL/GenBank/DDBJ databases">
        <title>Rhizophora mucronata_Transcriptome.</title>
        <authorList>
            <person name="Meera S.P."/>
            <person name="Sreeshan A."/>
            <person name="Augustine A."/>
        </authorList>
    </citation>
    <scope>NUCLEOTIDE SEQUENCE</scope>
    <source>
        <tissue evidence="2">Leaf</tissue>
    </source>
</reference>
<organism evidence="2">
    <name type="scientific">Rhizophora mucronata</name>
    <name type="common">Asiatic mangrove</name>
    <dbReference type="NCBI Taxonomy" id="61149"/>
    <lineage>
        <taxon>Eukaryota</taxon>
        <taxon>Viridiplantae</taxon>
        <taxon>Streptophyta</taxon>
        <taxon>Embryophyta</taxon>
        <taxon>Tracheophyta</taxon>
        <taxon>Spermatophyta</taxon>
        <taxon>Magnoliopsida</taxon>
        <taxon>eudicotyledons</taxon>
        <taxon>Gunneridae</taxon>
        <taxon>Pentapetalae</taxon>
        <taxon>rosids</taxon>
        <taxon>fabids</taxon>
        <taxon>Malpighiales</taxon>
        <taxon>Rhizophoraceae</taxon>
        <taxon>Rhizophora</taxon>
    </lineage>
</organism>
<evidence type="ECO:0000256" key="1">
    <source>
        <dbReference type="SAM" id="Phobius"/>
    </source>
</evidence>
<keyword evidence="1" id="KW-0812">Transmembrane</keyword>
<feature type="transmembrane region" description="Helical" evidence="1">
    <location>
        <begin position="25"/>
        <end position="45"/>
    </location>
</feature>